<dbReference type="GO" id="GO:0016757">
    <property type="term" value="F:glycosyltransferase activity"/>
    <property type="evidence" value="ECO:0007669"/>
    <property type="project" value="UniProtKB-KW"/>
</dbReference>
<organism evidence="3 4">
    <name type="scientific">Hyphococcus lacteus</name>
    <dbReference type="NCBI Taxonomy" id="3143536"/>
    <lineage>
        <taxon>Bacteria</taxon>
        <taxon>Pseudomonadati</taxon>
        <taxon>Pseudomonadota</taxon>
        <taxon>Alphaproteobacteria</taxon>
        <taxon>Parvularculales</taxon>
        <taxon>Parvularculaceae</taxon>
        <taxon>Hyphococcus</taxon>
    </lineage>
</organism>
<keyword evidence="1" id="KW-0472">Membrane</keyword>
<keyword evidence="3" id="KW-0808">Transferase</keyword>
<reference evidence="3 4" key="1">
    <citation type="submission" date="2024-05" db="EMBL/GenBank/DDBJ databases">
        <title>Three bacterial strains, DH-69, EH-24, and ECK-19 isolated from coastal sediments.</title>
        <authorList>
            <person name="Ye Y.-Q."/>
            <person name="Du Z.-J."/>
        </authorList>
    </citation>
    <scope>NUCLEOTIDE SEQUENCE [LARGE SCALE GENOMIC DNA]</scope>
    <source>
        <strain evidence="3 4">ECK-19</strain>
    </source>
</reference>
<dbReference type="InterPro" id="IPR017832">
    <property type="entry name" value="Glyco_trans_2_hopen-assoc_HpnB"/>
</dbReference>
<feature type="transmembrane region" description="Helical" evidence="1">
    <location>
        <begin position="284"/>
        <end position="305"/>
    </location>
</feature>
<dbReference type="SUPFAM" id="SSF53448">
    <property type="entry name" value="Nucleotide-diphospho-sugar transferases"/>
    <property type="match status" value="1"/>
</dbReference>
<dbReference type="RefSeq" id="WP_369313925.1">
    <property type="nucleotide sequence ID" value="NZ_JBEHZE010000001.1"/>
</dbReference>
<feature type="domain" description="Glycosyltransferase 2-like" evidence="2">
    <location>
        <begin position="44"/>
        <end position="217"/>
    </location>
</feature>
<dbReference type="Gene3D" id="3.90.550.10">
    <property type="entry name" value="Spore Coat Polysaccharide Biosynthesis Protein SpsA, Chain A"/>
    <property type="match status" value="1"/>
</dbReference>
<accession>A0ABV3Z665</accession>
<feature type="transmembrane region" description="Helical" evidence="1">
    <location>
        <begin position="345"/>
        <end position="366"/>
    </location>
</feature>
<feature type="transmembrane region" description="Helical" evidence="1">
    <location>
        <begin position="312"/>
        <end position="333"/>
    </location>
</feature>
<dbReference type="PANTHER" id="PTHR43646">
    <property type="entry name" value="GLYCOSYLTRANSFERASE"/>
    <property type="match status" value="1"/>
</dbReference>
<proteinExistence type="predicted"/>
<keyword evidence="1" id="KW-0812">Transmembrane</keyword>
<dbReference type="EMBL" id="JBEHZE010000001">
    <property type="protein sequence ID" value="MEX6633928.1"/>
    <property type="molecule type" value="Genomic_DNA"/>
</dbReference>
<name>A0ABV3Z665_9PROT</name>
<dbReference type="NCBIfam" id="TIGR03469">
    <property type="entry name" value="HpnB"/>
    <property type="match status" value="1"/>
</dbReference>
<dbReference type="EC" id="2.4.-.-" evidence="3"/>
<protein>
    <submittedName>
        <fullName evidence="3">Glycosyltransferase</fullName>
        <ecNumber evidence="3">2.4.-.-</ecNumber>
    </submittedName>
</protein>
<dbReference type="Pfam" id="PF00535">
    <property type="entry name" value="Glycos_transf_2"/>
    <property type="match status" value="1"/>
</dbReference>
<keyword evidence="1" id="KW-1133">Transmembrane helix</keyword>
<dbReference type="InterPro" id="IPR029044">
    <property type="entry name" value="Nucleotide-diphossugar_trans"/>
</dbReference>
<sequence length="378" mass="41704">MLTIIALFTCLIWLWLTYMHGAFWHCSERLTDAPPPNKWPHVVAIIPARDEAETIGQIVAAHQNSDYPGELTLILADDGSTDGTADIAKSNATLDVVSVPDLPSGWTGKLWAVENALTRAEQIAPDAKYVLLTDADILFAPDTLSRLVAKAEHEKLALTSLMARLDSRGPWASFLIPAFIYFFQKLYPFPRANNPDDNLAAAAGGCMLVRKDAIKTIGGMTTIRKALIDDCAFARQIKNLTPSIKIWLGVASDEVISLRDNRSLQSIWNMVARTAYAQLSFSPLLLIGTLIGMGFVYLAAPLILLSVFYHTNFIAIFFSAIACGLMAYTYWPTLRLYGRAPWEAVLLPVSAGLYAAMTFTSAMRHWRGQGGQWKGRSY</sequence>
<dbReference type="InterPro" id="IPR001173">
    <property type="entry name" value="Glyco_trans_2-like"/>
</dbReference>
<evidence type="ECO:0000256" key="1">
    <source>
        <dbReference type="SAM" id="Phobius"/>
    </source>
</evidence>
<dbReference type="PANTHER" id="PTHR43646:SF3">
    <property type="entry name" value="SLR1566 PROTEIN"/>
    <property type="match status" value="1"/>
</dbReference>
<keyword evidence="4" id="KW-1185">Reference proteome</keyword>
<keyword evidence="3" id="KW-0328">Glycosyltransferase</keyword>
<evidence type="ECO:0000259" key="2">
    <source>
        <dbReference type="Pfam" id="PF00535"/>
    </source>
</evidence>
<dbReference type="Proteomes" id="UP001560685">
    <property type="component" value="Unassembled WGS sequence"/>
</dbReference>
<evidence type="ECO:0000313" key="4">
    <source>
        <dbReference type="Proteomes" id="UP001560685"/>
    </source>
</evidence>
<gene>
    <name evidence="3" type="ORF">ABFZ84_10245</name>
</gene>
<comment type="caution">
    <text evidence="3">The sequence shown here is derived from an EMBL/GenBank/DDBJ whole genome shotgun (WGS) entry which is preliminary data.</text>
</comment>
<evidence type="ECO:0000313" key="3">
    <source>
        <dbReference type="EMBL" id="MEX6633928.1"/>
    </source>
</evidence>